<dbReference type="EMBL" id="LT594633">
    <property type="protein sequence ID" value="SCO94209.1"/>
    <property type="molecule type" value="Genomic_DNA"/>
</dbReference>
<feature type="region of interest" description="Disordered" evidence="1">
    <location>
        <begin position="58"/>
        <end position="108"/>
    </location>
</feature>
<dbReference type="RefSeq" id="XP_028863485.1">
    <property type="nucleotide sequence ID" value="XM_029007058.1"/>
</dbReference>
<evidence type="ECO:0000313" key="4">
    <source>
        <dbReference type="EMBL" id="SCO94209.1"/>
    </source>
</evidence>
<evidence type="ECO:0000256" key="2">
    <source>
        <dbReference type="SAM" id="Phobius"/>
    </source>
</evidence>
<evidence type="ECO:0000313" key="3">
    <source>
        <dbReference type="EMBL" id="SBS99296.1"/>
    </source>
</evidence>
<dbReference type="EMBL" id="FLQW01005664">
    <property type="protein sequence ID" value="SBS99296.1"/>
    <property type="molecule type" value="Genomic_DNA"/>
</dbReference>
<evidence type="ECO:0000313" key="6">
    <source>
        <dbReference type="Proteomes" id="UP000219813"/>
    </source>
</evidence>
<dbReference type="VEuPathDB" id="PlasmoDB:PmUG01_12080900"/>
<dbReference type="OMA" id="FEQPEIN"/>
<evidence type="ECO:0000313" key="5">
    <source>
        <dbReference type="Proteomes" id="UP000078597"/>
    </source>
</evidence>
<name>A0A1A8X536_PLAMA</name>
<reference evidence="3" key="2">
    <citation type="submission" date="2016-05" db="EMBL/GenBank/DDBJ databases">
        <authorList>
            <person name="Lavstsen T."/>
            <person name="Jespersen J.S."/>
        </authorList>
    </citation>
    <scope>NUCLEOTIDE SEQUENCE [LARGE SCALE GENOMIC DNA]</scope>
</reference>
<keyword evidence="2" id="KW-0812">Transmembrane</keyword>
<dbReference type="Proteomes" id="UP000078597">
    <property type="component" value="Unassembled WGS sequence"/>
</dbReference>
<dbReference type="KEGG" id="pmal:PMUG01_12080900"/>
<reference evidence="5" key="1">
    <citation type="submission" date="2016-05" db="EMBL/GenBank/DDBJ databases">
        <authorList>
            <person name="Naeem Raeece"/>
        </authorList>
    </citation>
    <scope>NUCLEOTIDE SEQUENCE [LARGE SCALE GENOMIC DNA]</scope>
</reference>
<feature type="transmembrane region" description="Helical" evidence="2">
    <location>
        <begin position="34"/>
        <end position="57"/>
    </location>
</feature>
<dbReference type="AlphaFoldDB" id="A0A1A8X536"/>
<dbReference type="GeneID" id="39870796"/>
<reference evidence="4 6" key="3">
    <citation type="submission" date="2016-06" db="EMBL/GenBank/DDBJ databases">
        <authorList>
            <consortium name="Pathogen Informatics"/>
        </authorList>
    </citation>
    <scope>NUCLEOTIDE SEQUENCE [LARGE SCALE GENOMIC DNA]</scope>
</reference>
<dbReference type="OrthoDB" id="387088at2759"/>
<accession>A0A1A8X536</accession>
<feature type="compositionally biased region" description="Acidic residues" evidence="1">
    <location>
        <begin position="99"/>
        <end position="108"/>
    </location>
</feature>
<keyword evidence="2" id="KW-1133">Transmembrane helix</keyword>
<feature type="compositionally biased region" description="Basic and acidic residues" evidence="1">
    <location>
        <begin position="58"/>
        <end position="77"/>
    </location>
</feature>
<keyword evidence="6" id="KW-1185">Reference proteome</keyword>
<organism evidence="3 5">
    <name type="scientific">Plasmodium malariae</name>
    <dbReference type="NCBI Taxonomy" id="5858"/>
    <lineage>
        <taxon>Eukaryota</taxon>
        <taxon>Sar</taxon>
        <taxon>Alveolata</taxon>
        <taxon>Apicomplexa</taxon>
        <taxon>Aconoidasida</taxon>
        <taxon>Haemosporida</taxon>
        <taxon>Plasmodiidae</taxon>
        <taxon>Plasmodium</taxon>
        <taxon>Plasmodium (Plasmodium)</taxon>
    </lineage>
</organism>
<gene>
    <name evidence="4" type="primary">PmUG01_12080900</name>
    <name evidence="3" type="ORF">PMALA_068990</name>
    <name evidence="4" type="ORF">PMUG01_12080900</name>
</gene>
<proteinExistence type="predicted"/>
<dbReference type="Proteomes" id="UP000219813">
    <property type="component" value="Chromosome 12"/>
</dbReference>
<keyword evidence="2" id="KW-0472">Membrane</keyword>
<protein>
    <submittedName>
        <fullName evidence="3">Uncharacterized protein</fullName>
    </submittedName>
</protein>
<evidence type="ECO:0000256" key="1">
    <source>
        <dbReference type="SAM" id="MobiDB-lite"/>
    </source>
</evidence>
<sequence>MSDPNSLQSNTLPEFTNQINNLVSTENAQANSKLLFVLATTLLVIYIGLMISVVLPVKQEEESKKKEENSILQKDEEYNGPSQNNDEELEKVPVKCQEENAEENEDSY</sequence>